<dbReference type="PROSITE" id="PS00108">
    <property type="entry name" value="PROTEIN_KINASE_ST"/>
    <property type="match status" value="1"/>
</dbReference>
<dbReference type="InterPro" id="IPR008271">
    <property type="entry name" value="Ser/Thr_kinase_AS"/>
</dbReference>
<feature type="region of interest" description="Disordered" evidence="3">
    <location>
        <begin position="676"/>
        <end position="699"/>
    </location>
</feature>
<feature type="compositionally biased region" description="Polar residues" evidence="3">
    <location>
        <begin position="498"/>
        <end position="519"/>
    </location>
</feature>
<evidence type="ECO:0000313" key="5">
    <source>
        <dbReference type="EMBL" id="UYV81034.1"/>
    </source>
</evidence>
<evidence type="ECO:0000256" key="3">
    <source>
        <dbReference type="SAM" id="MobiDB-lite"/>
    </source>
</evidence>
<dbReference type="Proteomes" id="UP001235939">
    <property type="component" value="Chromosome 19"/>
</dbReference>
<dbReference type="PROSITE" id="PS50011">
    <property type="entry name" value="PROTEIN_KINASE_DOM"/>
    <property type="match status" value="1"/>
</dbReference>
<dbReference type="SUPFAM" id="SSF56112">
    <property type="entry name" value="Protein kinase-like (PK-like)"/>
    <property type="match status" value="1"/>
</dbReference>
<feature type="region of interest" description="Disordered" evidence="3">
    <location>
        <begin position="790"/>
        <end position="834"/>
    </location>
</feature>
<keyword evidence="6" id="KW-1185">Reference proteome</keyword>
<name>A0ABY6LKB1_9ARAC</name>
<dbReference type="EMBL" id="CP092881">
    <property type="protein sequence ID" value="UYV81034.1"/>
    <property type="molecule type" value="Genomic_DNA"/>
</dbReference>
<accession>A0ABY6LKB1</accession>
<feature type="compositionally biased region" description="Polar residues" evidence="3">
    <location>
        <begin position="760"/>
        <end position="771"/>
    </location>
</feature>
<dbReference type="SMART" id="SM00220">
    <property type="entry name" value="S_TKc"/>
    <property type="match status" value="1"/>
</dbReference>
<dbReference type="PANTHER" id="PTHR24346:SF93">
    <property type="entry name" value="NUAK FAMILY SNF1-LIKE KINASE 1"/>
    <property type="match status" value="1"/>
</dbReference>
<feature type="region of interest" description="Disordered" evidence="3">
    <location>
        <begin position="735"/>
        <end position="776"/>
    </location>
</feature>
<feature type="region of interest" description="Disordered" evidence="3">
    <location>
        <begin position="376"/>
        <end position="463"/>
    </location>
</feature>
<protein>
    <submittedName>
        <fullName evidence="5">NUAK1</fullName>
    </submittedName>
</protein>
<dbReference type="InterPro" id="IPR011009">
    <property type="entry name" value="Kinase-like_dom_sf"/>
</dbReference>
<feature type="region of interest" description="Disordered" evidence="3">
    <location>
        <begin position="892"/>
        <end position="926"/>
    </location>
</feature>
<evidence type="ECO:0000313" key="6">
    <source>
        <dbReference type="Proteomes" id="UP001235939"/>
    </source>
</evidence>
<organism evidence="5 6">
    <name type="scientific">Cordylochernes scorpioides</name>
    <dbReference type="NCBI Taxonomy" id="51811"/>
    <lineage>
        <taxon>Eukaryota</taxon>
        <taxon>Metazoa</taxon>
        <taxon>Ecdysozoa</taxon>
        <taxon>Arthropoda</taxon>
        <taxon>Chelicerata</taxon>
        <taxon>Arachnida</taxon>
        <taxon>Pseudoscorpiones</taxon>
        <taxon>Cheliferoidea</taxon>
        <taxon>Chernetidae</taxon>
        <taxon>Cordylochernes</taxon>
    </lineage>
</organism>
<dbReference type="InterPro" id="IPR000719">
    <property type="entry name" value="Prot_kinase_dom"/>
</dbReference>
<reference evidence="5 6" key="1">
    <citation type="submission" date="2022-01" db="EMBL/GenBank/DDBJ databases">
        <title>A chromosomal length assembly of Cordylochernes scorpioides.</title>
        <authorList>
            <person name="Zeh D."/>
            <person name="Zeh J."/>
        </authorList>
    </citation>
    <scope>NUCLEOTIDE SEQUENCE [LARGE SCALE GENOMIC DNA]</scope>
    <source>
        <strain evidence="5">IN4F17</strain>
        <tissue evidence="5">Whole Body</tissue>
    </source>
</reference>
<keyword evidence="1" id="KW-0547">Nucleotide-binding</keyword>
<evidence type="ECO:0000259" key="4">
    <source>
        <dbReference type="PROSITE" id="PS50011"/>
    </source>
</evidence>
<feature type="compositionally biased region" description="Basic and acidic residues" evidence="3">
    <location>
        <begin position="821"/>
        <end position="834"/>
    </location>
</feature>
<evidence type="ECO:0000256" key="2">
    <source>
        <dbReference type="ARBA" id="ARBA00022840"/>
    </source>
</evidence>
<evidence type="ECO:0000256" key="1">
    <source>
        <dbReference type="ARBA" id="ARBA00022741"/>
    </source>
</evidence>
<keyword evidence="2" id="KW-0067">ATP-binding</keyword>
<feature type="compositionally biased region" description="Polar residues" evidence="3">
    <location>
        <begin position="286"/>
        <end position="297"/>
    </location>
</feature>
<feature type="region of interest" description="Disordered" evidence="3">
    <location>
        <begin position="603"/>
        <end position="630"/>
    </location>
</feature>
<dbReference type="PANTHER" id="PTHR24346">
    <property type="entry name" value="MAP/MICROTUBULE AFFINITY-REGULATING KINASE"/>
    <property type="match status" value="1"/>
</dbReference>
<feature type="region of interest" description="Disordered" evidence="3">
    <location>
        <begin position="268"/>
        <end position="303"/>
    </location>
</feature>
<proteinExistence type="predicted"/>
<feature type="compositionally biased region" description="Basic and acidic residues" evidence="3">
    <location>
        <begin position="743"/>
        <end position="759"/>
    </location>
</feature>
<gene>
    <name evidence="5" type="ORF">LAZ67_19002589</name>
</gene>
<dbReference type="Pfam" id="PF00069">
    <property type="entry name" value="Pkinase"/>
    <property type="match status" value="1"/>
</dbReference>
<feature type="compositionally biased region" description="Low complexity" evidence="3">
    <location>
        <begin position="901"/>
        <end position="921"/>
    </location>
</feature>
<feature type="compositionally biased region" description="Polar residues" evidence="3">
    <location>
        <begin position="385"/>
        <end position="408"/>
    </location>
</feature>
<feature type="domain" description="Protein kinase" evidence="4">
    <location>
        <begin position="1"/>
        <end position="167"/>
    </location>
</feature>
<feature type="compositionally biased region" description="Polar residues" evidence="3">
    <location>
        <begin position="435"/>
        <end position="448"/>
    </location>
</feature>
<sequence>MNACLFQNKICHRDLKLENVLIDDKGNAKLADFGLSNVFDDKHHLNTFCGSPLYASPEIVKGVPYYGPEDKATSHTSRSTRQYLDEKLDENIPFVDCWSLGVLLFTLVYGSMPFDGTNFKRLVKQISDGEFYEPETKSGASELIHWLLKGDPQQRATIVDICANDWVNEGYEHSLLQVAEDLANLTPVRLDLLVALAPVSPSPSAHQLATEDEDTTTDTQASDSFAFTAADLERNASVDEFLPAELALAELDAELAGEMDHKRPATAGSLAHVSSLAHDNKKPKKSMSQDSEGKTQCSSASSLRSSIGSCEERMLPSPPVNVSPSGFMGRPPQKIVMPKSFTAESQQLPVPKNSPEASKKDMSLENEILKEQVTKKLEEEGAKLPNSSTAEICPRSSDSVKSGDSNLSDEQKKQMAKGVLKKNIAKAKLTERRLSQQSSIDSEASNLGTPEPTISEPLTPTPSYYKVPKPFVKIDKQSGKVQSRAEIVITPTEILKSSQGSFESNTEEFSPQNSISSSKETQKGTHWERRIEETLKKISPEEVVITPKRRDELKYPGGPPPIARSYRKFTFTKDGACITETRKVYRTPGAGGAWTKVEKKTTITRSTNPEEIPDSEALLQRSNSQSSSGSNDIFDDIFDSWTGDSVMCNIMKMKSMFNKLYKDPFVRNTKRKEILASGYKPGDKKRDSDGSENEDEFPFHVNDSMPVIYGSEGLSKLLQSVNKDMPSRLSSLLRGNSSIMKSGSKESYSRRVEGHESRMSGRSQYNPNVRSLSRDRPKESYFRVRLESPLSGKTGHRDSGVESWDESDYSSAKTRYTLQEEQMRRQNSKDMESPRHRVEQWLHMSDVDEPPTTVYGTMRPRMNRYSHRSASDQLPERSGVGAETSYRTEMCVDQDGQVHKSTYSRSSSRTSSNDTVTRRTSAGYTRSYSGNLEEVPATPRPVLHMTVSFNRDAPPVVITSSQAPRMTIHRESPQGKAQDEAACSMPLNPIEDAPSEGTLTPDSLDRISSPVISSDSLENLGLWSSDPFADFHAEMQKLEKEQQRILSQFSKDGASYGRSEPLHNLMRQFIVKH</sequence>
<feature type="region of interest" description="Disordered" evidence="3">
    <location>
        <begin position="498"/>
        <end position="527"/>
    </location>
</feature>
<dbReference type="Gene3D" id="1.10.510.10">
    <property type="entry name" value="Transferase(Phosphotransferase) domain 1"/>
    <property type="match status" value="1"/>
</dbReference>
<feature type="compositionally biased region" description="Polar residues" evidence="3">
    <location>
        <begin position="809"/>
        <end position="820"/>
    </location>
</feature>